<dbReference type="GO" id="GO:0008115">
    <property type="term" value="F:sarcosine oxidase activity"/>
    <property type="evidence" value="ECO:0007669"/>
    <property type="project" value="InterPro"/>
</dbReference>
<proteinExistence type="predicted"/>
<gene>
    <name evidence="1" type="ORF">GCM10011335_32300</name>
</gene>
<reference evidence="1" key="1">
    <citation type="journal article" date="2014" name="Int. J. Syst. Evol. Microbiol.">
        <title>Complete genome sequence of Corynebacterium casei LMG S-19264T (=DSM 44701T), isolated from a smear-ripened cheese.</title>
        <authorList>
            <consortium name="US DOE Joint Genome Institute (JGI-PGF)"/>
            <person name="Walter F."/>
            <person name="Albersmeier A."/>
            <person name="Kalinowski J."/>
            <person name="Ruckert C."/>
        </authorList>
    </citation>
    <scope>NUCLEOTIDE SEQUENCE</scope>
    <source>
        <strain evidence="1">CGMCC 1.15493</strain>
    </source>
</reference>
<protein>
    <submittedName>
        <fullName evidence="1">Sarcosine oxidase subunit gamma</fullName>
    </submittedName>
</protein>
<dbReference type="Pfam" id="PF04268">
    <property type="entry name" value="SoxG"/>
    <property type="match status" value="1"/>
</dbReference>
<organism evidence="1 2">
    <name type="scientific">Aureimonas glaciei</name>
    <dbReference type="NCBI Taxonomy" id="1776957"/>
    <lineage>
        <taxon>Bacteria</taxon>
        <taxon>Pseudomonadati</taxon>
        <taxon>Pseudomonadota</taxon>
        <taxon>Alphaproteobacteria</taxon>
        <taxon>Hyphomicrobiales</taxon>
        <taxon>Aurantimonadaceae</taxon>
        <taxon>Aureimonas</taxon>
    </lineage>
</organism>
<dbReference type="EMBL" id="BMJJ01000008">
    <property type="protein sequence ID" value="GGD26747.1"/>
    <property type="molecule type" value="Genomic_DNA"/>
</dbReference>
<dbReference type="SUPFAM" id="SSF103025">
    <property type="entry name" value="Folate-binding domain"/>
    <property type="match status" value="1"/>
</dbReference>
<dbReference type="Gene3D" id="3.30.1360.120">
    <property type="entry name" value="Probable tRNA modification gtpase trme, domain 1"/>
    <property type="match status" value="1"/>
</dbReference>
<dbReference type="GO" id="GO:1901053">
    <property type="term" value="P:sarcosine catabolic process"/>
    <property type="evidence" value="ECO:0007669"/>
    <property type="project" value="InterPro"/>
</dbReference>
<comment type="caution">
    <text evidence="1">The sequence shown here is derived from an EMBL/GenBank/DDBJ whole genome shotgun (WGS) entry which is preliminary data.</text>
</comment>
<dbReference type="InterPro" id="IPR007375">
    <property type="entry name" value="SoxG"/>
</dbReference>
<dbReference type="AlphaFoldDB" id="A0A916Y2P8"/>
<dbReference type="Proteomes" id="UP000613160">
    <property type="component" value="Unassembled WGS sequence"/>
</dbReference>
<dbReference type="Gene3D" id="3.30.70.1520">
    <property type="entry name" value="Heterotetrameric sarcosine oxidase"/>
    <property type="match status" value="1"/>
</dbReference>
<evidence type="ECO:0000313" key="2">
    <source>
        <dbReference type="Proteomes" id="UP000613160"/>
    </source>
</evidence>
<dbReference type="InterPro" id="IPR027266">
    <property type="entry name" value="TrmE/GcvT-like"/>
</dbReference>
<reference evidence="1" key="2">
    <citation type="submission" date="2020-09" db="EMBL/GenBank/DDBJ databases">
        <authorList>
            <person name="Sun Q."/>
            <person name="Zhou Y."/>
        </authorList>
    </citation>
    <scope>NUCLEOTIDE SEQUENCE</scope>
    <source>
        <strain evidence="1">CGMCC 1.15493</strain>
    </source>
</reference>
<dbReference type="RefSeq" id="WP_244640247.1">
    <property type="nucleotide sequence ID" value="NZ_BMJJ01000008.1"/>
</dbReference>
<dbReference type="NCBIfam" id="TIGR01375">
    <property type="entry name" value="soxG"/>
    <property type="match status" value="1"/>
</dbReference>
<accession>A0A916Y2P8</accession>
<evidence type="ECO:0000313" key="1">
    <source>
        <dbReference type="EMBL" id="GGD26747.1"/>
    </source>
</evidence>
<dbReference type="InterPro" id="IPR006280">
    <property type="entry name" value="SoxG_het"/>
</dbReference>
<keyword evidence="2" id="KW-1185">Reference proteome</keyword>
<sequence>MADPMTTASAAPRALEALAGHYAAGPGVSLVPIPARTHVSLRAHPDAVSAVAAALGLSLPDQPKTSVVAEGMAALWLGPEDWLLVGGPPASQLIAAVEASGTALHSAVDVTDRYVGIRIEGPAAEAVLSSNCPQDLRPQTFPVGAVSRSVLAKAEIVIWRPSESEFEILCVRSFADYVWGLLTEAAHFPAV</sequence>
<name>A0A916Y2P8_9HYPH</name>